<gene>
    <name evidence="1" type="ORF">CPAV1605_198</name>
</gene>
<protein>
    <submittedName>
        <fullName evidence="1">Uncharacterized protein</fullName>
    </submittedName>
</protein>
<reference evidence="1" key="1">
    <citation type="submission" date="2019-09" db="EMBL/GenBank/DDBJ databases">
        <authorList>
            <person name="Needham M D."/>
        </authorList>
    </citation>
    <scope>NUCLEOTIDE SEQUENCE</scope>
</reference>
<evidence type="ECO:0000313" key="1">
    <source>
        <dbReference type="EMBL" id="VVU94476.1"/>
    </source>
</evidence>
<name>A0A5E8CHF5_9ZZZZ</name>
<proteinExistence type="predicted"/>
<accession>A0A5E8CHF5</accession>
<organism evidence="1">
    <name type="scientific">seawater metagenome</name>
    <dbReference type="NCBI Taxonomy" id="1561972"/>
    <lineage>
        <taxon>unclassified sequences</taxon>
        <taxon>metagenomes</taxon>
        <taxon>ecological metagenomes</taxon>
    </lineage>
</organism>
<sequence length="555" mass="65592">MILFLSFQHLINYWKSFQYEEDIAISYQFIKKLLLVDIQINDRLLLYNIIKNKPNIDKKMILLYYYFGDYFNFEISKIFAEERKNLMNSLEKYTKKTIKYIAKTNKMNVRELYLYLEKNQSQFFSDYISFNIFGDPNSRDIDLLIQVKDLSKPLKSSELIRLKNELKDLNYNLDKELDYNLITIENGNITNCKKGGIEIQNVLYYTYSLHSQKYNNMVTNTINVDIHPRAMAINKFILNYLNDLVPYNYKEISKKKAKAYALGGIDLVKFGIGTWTNFLLDSTDPNFSSDVWKSLTVKYIQLLTLYYGIYDKLNEDTKVHFYTKSGMVKIVPEIIRELKMVNIKESVNDIENLLFRKACTDFSLVKIFHQKFSNIILDTYPRFYNPTKTIIDIKNYSSPLLEEMNDLYFSNPLELKQDFCKLWYENYGLDLQSIFIQKSKNVELIKQKFPNLINKIHFESQCSLKWKELLKFYKCGKNTGIKEICSKTYEPWEIIQQRSNLIMGHIGEEICLQNLDKIVNMDQDYDLVTIGLLVKQKFIKNIDGCAPDGLLISKK</sequence>
<dbReference type="EMBL" id="CABVLZ010000001">
    <property type="protein sequence ID" value="VVU94476.1"/>
    <property type="molecule type" value="Genomic_DNA"/>
</dbReference>
<dbReference type="AlphaFoldDB" id="A0A5E8CHF5"/>